<comment type="caution">
    <text evidence="5">The sequence shown here is derived from an EMBL/GenBank/DDBJ whole genome shotgun (WGS) entry which is preliminary data.</text>
</comment>
<feature type="disulfide bond" evidence="1">
    <location>
        <begin position="885"/>
        <end position="894"/>
    </location>
</feature>
<keyword evidence="1" id="KW-0245">EGF-like domain</keyword>
<dbReference type="Pfam" id="PF07699">
    <property type="entry name" value="Ephrin_rec_like"/>
    <property type="match status" value="1"/>
</dbReference>
<feature type="transmembrane region" description="Helical" evidence="3">
    <location>
        <begin position="4567"/>
        <end position="4591"/>
    </location>
</feature>
<dbReference type="PANTHER" id="PTHR11319">
    <property type="entry name" value="G PROTEIN-COUPLED RECEPTOR-RELATED"/>
    <property type="match status" value="1"/>
</dbReference>
<feature type="region of interest" description="Disordered" evidence="2">
    <location>
        <begin position="5203"/>
        <end position="5230"/>
    </location>
</feature>
<keyword evidence="3" id="KW-1133">Transmembrane helix</keyword>
<dbReference type="Pfam" id="PF17963">
    <property type="entry name" value="Big_9"/>
    <property type="match status" value="1"/>
</dbReference>
<feature type="domain" description="EGF-like" evidence="4">
    <location>
        <begin position="857"/>
        <end position="895"/>
    </location>
</feature>
<feature type="transmembrane region" description="Helical" evidence="3">
    <location>
        <begin position="4758"/>
        <end position="4782"/>
    </location>
</feature>
<evidence type="ECO:0000259" key="4">
    <source>
        <dbReference type="PROSITE" id="PS50026"/>
    </source>
</evidence>
<feature type="transmembrane region" description="Helical" evidence="3">
    <location>
        <begin position="4514"/>
        <end position="4534"/>
    </location>
</feature>
<comment type="caution">
    <text evidence="1">Lacks conserved residue(s) required for the propagation of feature annotation.</text>
</comment>
<feature type="region of interest" description="Disordered" evidence="2">
    <location>
        <begin position="5139"/>
        <end position="5168"/>
    </location>
</feature>
<keyword evidence="1" id="KW-1015">Disulfide bond</keyword>
<evidence type="ECO:0000313" key="6">
    <source>
        <dbReference type="Proteomes" id="UP001489004"/>
    </source>
</evidence>
<evidence type="ECO:0000256" key="3">
    <source>
        <dbReference type="SAM" id="Phobius"/>
    </source>
</evidence>
<proteinExistence type="predicted"/>
<sequence length="5258" mass="558670">MACETNTDCTSGLTTQSGQIYDPQTGQVVTLKGVVLTGFERANGASMSGNLLLGVDSMSKDFRTTVYRQALMGFNSVTIQWSWNVWTDQPTNYAQPGCTVASDVEILQSLTRPAWITPDTPPFPSPAVPNGTCSGDLPNTSVLDRLVYVVDYYASHGFYVTLQCTAGDQFASQADWVAKWTQLVQAIQAKGTASQRLLLDLLYMPDMWGQTWTAAGAASSNLAYRYLSAMDTLYVTCPECLFMVEGSGQTSITSAGDGFDPTQAVAPTEFFNTLMDRPYLAQMVIAPQVARIDASTPSQRLSQTVGYLGKTGWCTGQTCHVFPIIPTFTFSAPSENAFVTDLAAYMSTPDDLHSAITSWYLAKWDEDFLAECWLSKCLVGNDHRTLNWQMVGTVLDAPGLGLLPWYHPNYSHPAASGHSRPPVFLMEHTPEPWQLQKGSQGLVDFTFHNTFSGYAYLNAEVRVRVTQYAPSSVPVAFQVTQTNEAGEVWATYTKGGDPADFSATIQAVDDGVVVPGGSQVVTLDVTYWTVYQGQDVTGRGVTQLTITDPPNYAGSPRILVACNNPNITAPTLMPTVSFAGSHPYWANNLGGDYNVAFQVDVPEGGSIDLYHRLATSPTNEVRVRYGVTPANNVYTVAGSRAGPEDGINADFGDTLARSADPLIFTSWQTYTIRAPYMGSAIGGNRTYLAWILISEYTAEPYAASPNAVVVLINVVEARPGFLLAPSPPTTVLNTYGGNPFTSTFETEVDVALPTTIAQDVIVGFDIVDSAGTSVRSHFLVRPQGMLTFQPTGDAYRRPNSQPIHITRLDGSGLAVSEYSLIAFSYDDGGDPAYDNLDNKPSSVLPVPLKVLPSPLTGGGPCAYGVEFEDCNGRGSCDPGTNTCVCNAHFGGAHCETCTGQWTGISCSILDPNAFSVGAPSYLPDLLHLANWGDAASWFPTVYGGSAKLFLNPTGTTVQPGGQLSYRVLLSQPLPQGATDITLTVTLPPGATAEPTAYSGLNHGAVMFHPDTASVKTSSWSMMTTSMLDFGGAVGVYSVAVLDNREGLMVTVSVPDIFVHFAGGTGTLDLQHQLTASWRGQTLTVGAVNDAPFEITVDTSTAATNPGVLVKPAGDLGLLKFLTPGNAANHLAFQGSLPEGMATDVSVHLATVPASQVNVSVSVAGGTDGQQRLQVWIGSTIWGAPDLLSFAAGQDSSQTLTLKAIQVDPSVTFTPAQNFTITFTASSSDPNSAYFTPHTAAVSLTVTSKSYEVTCLACGDLPAFSPAHLPRPIPGSFEGSYDVAFYVNVREGASFRLAINTTAPTSQVQDMWYTMSRAGQALTGGALALEDYYMPERRISWSGWTPPGNTPLDTGGPLTWEPSIHKYTHVLSIDTVSDSGSGDRQYVIWMHPNSGNNAFDSQGFAVVVTIKDVDHAGITMQALASPTIAAGLGQTNSSGVLVSLTAPLRTNGRVAVQFDVLDDYNHLSVRSHFLVRPAPVLIFDAAQMAAGLTTQVVYLSLLTGSGLNSSAALSLDGNTTYSIDYRVIAIARDLAGTDPAYENLDTISQRALPWADLSRPQHIPVYADLRADSRSIYTTGNQLTPLLYPQAMPQVTQGTGISATYHLMLQEAIPYGATDITLTINCLYEDLAEPTAYAALGVGPLTFQASTQAAIGSQTPPSVVWLLNSTFQPVGGAQGNYAIDSCDYWNGLYVTLTALTETLRLQHVITANYQGQQLSSTTNVPILVQHLTGYSTEDSARLLVHSVNMEVPPSPDTGALYEITEGVGGSLGVYVRLSKQCTGVVNVAVNRTSNLYDTAVLQMKRNQDNYILSDGDTLQFTPDNWDQPQLLVLMIAADAVLLVEVEPITVIFSPDNDAAHYGPGKAVHIVVNVRNPSLLVSCASCSPPPLQTPSIVVPSSASSGTNQIPAAGIYSIAYEATLKEGSGALWLSLRLAAPPTSYVGVYYAITSTTTPLASDTSGHLAIDSNVMFTPYVYATGQNVRLTAPDNPYADGGTTYIVWIQTWPYSGNPAFKRSTVAVMVHGIDDEHAAIYMQPVAAPLTAGGFGQSDSSAVFLVLASSLRGSVLAGFDILDNNNASVRDHFVITPAPNAQFMSGDMATQTRPMYLSTLPGLTFAATSYRLIAFSYDLQSRDPLYDGLDTTTQATQAALTTPDPRMVAEIPVTAVANPSDPGSYVRQYMQTISMVYVPSRLQVTRGQGAITYRMLMAEALPFGVTDVTLTLTASLYYMFIPSSYGSADSGAITFLNATQPSTSTTAVTLVSSSVTPGQASVVYSISTLDYREGIVIAVAAETDGIVRPYGSGDPGQITHQLHATFLGSSIDIAGGVGMDINQPATVAAVPRLLVRSGYWQMQVASMGAAYSTDAARWYSVPYKLAVQEGTSVDIMVRLTTPPTRPVFVDVSVFTSGSIHTNRWLLRQNTAAFSNHGTLVYDQSNYFTEQVVTFQVNSDAIYQGPETYMLAFSTRSLDPAYGDQFNQAVEVAVTETYQPSLQLARRGSGAGTSSQQTLQLAGPSSTAAFTVSLPYLPKGMVKVTFDVVDILSSALPSYGAKFSFFPASVTFSSSDTAPQTVYISRVTSMPLNATGMRLAITAGVTDVTGSDPAFAGLRNDPIPLTRDGLYGQCTISFFGTCTTQIGLPLNVTTSSADLLSVSATNNIVAVGSSGTTVYVALGAAPAGQVEGSLQAVATVAEQPHERFRSLNTTALLPTFAFDPPTVHWTADDWFQPKKVVVSAFSQANIVLDGLVFDIIFQAQDLNSTGSLLDGAISRAEMVLSTRATNSLVKYVWLTLSGTTFFNGSVPMDASTTDRLQIRVGNSATVAYNPACSTDQVAANATDAIQCDLVGQYVGIINPVGPLQLCEVEVYAEACSARSSVKRSCLTDTGAQHTKAHVGGAYSFRVSLHTSPLQPVYVQAFPVQAGATVLGGLGDGVQGMLDSSNYDTGFILRMQSTAVFADPAAICYNIFSDDPLYNTTSAIGPQAAFCQGMDVYLPPPPPVTQSVTAGMAAQVTLTDTRGMTASSTAVSLSMPSGALASSTVIGMESLTMESVAALADPSLEAYVYYKLTPHGTAFLAPADFSVSLLAGQDISSSNYRFLKASTEASGDWSFLDPPTIINGFATTSLTGFSVVTLAATTPVTQILQSQNGAAIPLVKFSYLEGSPQQLLLPNAFVDVDAAKANTVIDTLELVISTSPTALDSSCGDTLLVTDTYTSTYDATTRTLTIPGPLSITDMQAALRKIAYVYPSALPTCLPAETRNIDIMVNEEHASYTDTFISEFIIVPPPPTPTIEISAASMSQTEVMEQVVAVDAGLLIGSNTGAALQAHITIASATVTPFLSASDSFLLDTSLASSLGLTATQSGGTWLVTGDADATTYEQLLQALTYKNVGPKVIGGARRITFFIQDANGATFTSATITITVIPINHAPVVYPWGGGGTLTMSEDSPPVSSTITAMDPDDDLLGWEVLCAPLRGVVTFTNNFTSSTNGTFTYTPYQYAYGSDGFVVAATDGIAQSNPVSVAVYISMVPQPPIAHEQSVTASARQTLTFNLDTSSPHGDVIQIYIRTQPEAKVLSLSGVDGPATQPGAKGVLPDGTIYGINPVTYNAAAAGQAIYALGSDTFQYQTQDFNGRSSAVATVTVTITGGGTATPPVATGQAVIVDENDSVVIALTATDAIDTDPTLMRYSISTPPTLGTVVTETSASQTNLFRYTPYNYTSGSDTFGFKAVNSNNLLSADQALVNVTIAPVNQRPILLCASGSEGILLESSLVASMLQRYALQADGIAEPNLDAKLAGAAPGALQNASAIASRAGLAKAVNDGWVAATNTSMAGLVCGGSSLWKAGMSRLATAAPAGPPPAATRGRALALLGFDHEDFASLSYVILSPPRYGTLYVVPDAEAESYWTGANGPTWLATHLLQIQRQAITSVQTVNTAGRPLFVEYIPDQLVYGSGNTTAIAVAAAKPCQACQPGTYNYPASAATTGEGQSSCMLCQQGMYNDAQAQTSCLSCPAQTYQDQAGSAACKACPDPNMISPPGAQTPGACVCKIGYFVFGQDNGGLGTCIKCSANLVCDTLNQRLPRPVKGFWVDPNNPTGAPEQCFPPEACPAYLTIGEVQAARCAVGYQGAACKFCSQGFYHATSKACEQCPGSSGWVLIVVLVAILLLVAPLLIKLAQVEAFGGVNILMAYMQANSVFRKFAFGWPPKVVTFLKMMSIVNLDIKFLAPECVVKSTNSYFYKMIVFCALPVIYVAVFAAVVLGYKALNALIRRSRHVRKLLTHAKLSHTEDQAQLPPLEPVGRAGPSGGAKSILKRTLQGPSMPQRPSSPMAKKSSRLSFKPSDSLAAPGSPGPASPLMAPGSPAAQMSPPLRSRRALRLAPVRVNLTSLGSGDMDSPRSDAGSASPLMGRNPPQDLDDPGSPSGGSWIGARRLEEPGTPDSPVSPSLRPSRHRRVVSYADSDVEQSVASASSVERSAVSASNASFTSVGSSIFNRGTMAEKVAFYFGGERLGARSGGKHLTRRFVAALLLFLSWGYFLLSSAIFDYFNCTWINGRYQLVANPGIECWNFRRPSMHTYLLPLALFGLLAYTLGIPVLFICLLRSKNKLLFHRHEIEALTRGKRRRDLTPQDSAQRTQLAMLNETCGFLYKRYEPEWYWWEVVTLSRKVLIVAASFLPHPMQQCVAILMVLVLALAALAFARPYDHDHLDIMEGIALTCNVIILFAEEGRRPNYDPDHLEGIVLTCNVIILFAGFLFYSELLSDRETDWVAILVVAVLVTSFVILLAFLAYDLFPKLHILARHMLASYLKKRRAKKAARAAAKAEPAALALTSGTAQEAVTSSGWSFMGGWRQKQGQAAAPTTPLSHAPSQGRGGGGSTAGLLLAGSRAGSMTLEAAQMGPGPEEVPRVEQNIAKLRAGIKFMFTGRKRSMMRDAKLVLAKCTCGQVCEWIRYKRDDELEKAAWALSQLASVVRQSSLEGINTDRDEAIDDGEELLAALLESSDEDDENVDMSNAQRVRSFAKGKGEVPYGTRAKSANRLCNPAAVIAAAWRQDGYGHDDDHVVTRMEGLIHPHYINRGLEWLALDCPDALRATFNAYLTAASRHVRKTMGQLRAVRRQLDSAVLGKAGDEVAITLAEVRQSADGAEERWAVNPRGSGGFDSLAGSPDAVRRGSEVPPPNTRRMAAPLAARVSPSHAAAVGSIYSAAGLPVPVSLSPQSPARSEHGVGAQPDASPPAAGRKGRLRFAGQQQAGGDGFGCDFGGGFVLWFV</sequence>
<dbReference type="InterPro" id="IPR002049">
    <property type="entry name" value="LE_dom"/>
</dbReference>
<dbReference type="Proteomes" id="UP001489004">
    <property type="component" value="Unassembled WGS sequence"/>
</dbReference>
<keyword evidence="3" id="KW-0472">Membrane</keyword>
<dbReference type="InterPro" id="IPR000742">
    <property type="entry name" value="EGF"/>
</dbReference>
<dbReference type="Gene3D" id="3.20.20.80">
    <property type="entry name" value="Glycosidases"/>
    <property type="match status" value="1"/>
</dbReference>
<protein>
    <recommendedName>
        <fullName evidence="4">EGF-like domain-containing protein</fullName>
    </recommendedName>
</protein>
<keyword evidence="6" id="KW-1185">Reference proteome</keyword>
<dbReference type="Gene3D" id="2.10.50.10">
    <property type="entry name" value="Tumor Necrosis Factor Receptor, subunit A, domain 2"/>
    <property type="match status" value="1"/>
</dbReference>
<name>A0AAW1QAW4_9CHLO</name>
<evidence type="ECO:0000256" key="2">
    <source>
        <dbReference type="SAM" id="MobiDB-lite"/>
    </source>
</evidence>
<dbReference type="CDD" id="cd00185">
    <property type="entry name" value="TNFRSF"/>
    <property type="match status" value="1"/>
</dbReference>
<dbReference type="SUPFAM" id="SSF51445">
    <property type="entry name" value="(Trans)glycosidases"/>
    <property type="match status" value="1"/>
</dbReference>
<dbReference type="InterPro" id="IPR017853">
    <property type="entry name" value="GH"/>
</dbReference>
<dbReference type="InterPro" id="IPR009030">
    <property type="entry name" value="Growth_fac_rcpt_cys_sf"/>
</dbReference>
<evidence type="ECO:0000256" key="1">
    <source>
        <dbReference type="PROSITE-ProRule" id="PRU00076"/>
    </source>
</evidence>
<feature type="transmembrane region" description="Helical" evidence="3">
    <location>
        <begin position="4672"/>
        <end position="4690"/>
    </location>
</feature>
<gene>
    <name evidence="5" type="ORF">WJX72_007132</name>
</gene>
<feature type="region of interest" description="Disordered" evidence="2">
    <location>
        <begin position="4280"/>
        <end position="4360"/>
    </location>
</feature>
<feature type="transmembrane region" description="Helical" evidence="3">
    <location>
        <begin position="4145"/>
        <end position="4164"/>
    </location>
</feature>
<feature type="compositionally biased region" description="Polar residues" evidence="2">
    <location>
        <begin position="4308"/>
        <end position="4317"/>
    </location>
</feature>
<dbReference type="PANTHER" id="PTHR11319:SF35">
    <property type="entry name" value="OUTER MEMBRANE PROTEIN PMPC-RELATED"/>
    <property type="match status" value="1"/>
</dbReference>
<feature type="transmembrane region" description="Helical" evidence="3">
    <location>
        <begin position="4726"/>
        <end position="4746"/>
    </location>
</feature>
<dbReference type="SMART" id="SM01411">
    <property type="entry name" value="Ephrin_rec_like"/>
    <property type="match status" value="1"/>
</dbReference>
<dbReference type="EMBL" id="JALJOR010000004">
    <property type="protein sequence ID" value="KAK9818093.1"/>
    <property type="molecule type" value="Genomic_DNA"/>
</dbReference>
<evidence type="ECO:0000313" key="5">
    <source>
        <dbReference type="EMBL" id="KAK9818093.1"/>
    </source>
</evidence>
<keyword evidence="3" id="KW-0812">Transmembrane</keyword>
<feature type="compositionally biased region" description="Low complexity" evidence="2">
    <location>
        <begin position="4345"/>
        <end position="4360"/>
    </location>
</feature>
<accession>A0AAW1QAW4</accession>
<reference evidence="5 6" key="1">
    <citation type="journal article" date="2024" name="Nat. Commun.">
        <title>Phylogenomics reveals the evolutionary origins of lichenization in chlorophyte algae.</title>
        <authorList>
            <person name="Puginier C."/>
            <person name="Libourel C."/>
            <person name="Otte J."/>
            <person name="Skaloud P."/>
            <person name="Haon M."/>
            <person name="Grisel S."/>
            <person name="Petersen M."/>
            <person name="Berrin J.G."/>
            <person name="Delaux P.M."/>
            <person name="Dal Grande F."/>
            <person name="Keller J."/>
        </authorList>
    </citation>
    <scope>NUCLEOTIDE SEQUENCE [LARGE SCALE GENOMIC DNA]</scope>
    <source>
        <strain evidence="5 6">SAG 2043</strain>
    </source>
</reference>
<dbReference type="Gene3D" id="2.60.120.260">
    <property type="entry name" value="Galactose-binding domain-like"/>
    <property type="match status" value="1"/>
</dbReference>
<dbReference type="PROSITE" id="PS00022">
    <property type="entry name" value="EGF_1"/>
    <property type="match status" value="1"/>
</dbReference>
<dbReference type="SUPFAM" id="SSF57184">
    <property type="entry name" value="Growth factor receptor domain"/>
    <property type="match status" value="1"/>
</dbReference>
<dbReference type="CDD" id="cd00055">
    <property type="entry name" value="EGF_Lam"/>
    <property type="match status" value="1"/>
</dbReference>
<organism evidence="5 6">
    <name type="scientific">[Myrmecia] bisecta</name>
    <dbReference type="NCBI Taxonomy" id="41462"/>
    <lineage>
        <taxon>Eukaryota</taxon>
        <taxon>Viridiplantae</taxon>
        <taxon>Chlorophyta</taxon>
        <taxon>core chlorophytes</taxon>
        <taxon>Trebouxiophyceae</taxon>
        <taxon>Trebouxiales</taxon>
        <taxon>Trebouxiaceae</taxon>
        <taxon>Myrmecia</taxon>
    </lineage>
</organism>
<dbReference type="PROSITE" id="PS50026">
    <property type="entry name" value="EGF_3"/>
    <property type="match status" value="1"/>
</dbReference>
<dbReference type="InterPro" id="IPR011641">
    <property type="entry name" value="Tyr-kin_ephrin_A/B_rcpt-like"/>
</dbReference>
<feature type="region of interest" description="Disordered" evidence="2">
    <location>
        <begin position="4846"/>
        <end position="4867"/>
    </location>
</feature>
<feature type="region of interest" description="Disordered" evidence="2">
    <location>
        <begin position="4377"/>
        <end position="4442"/>
    </location>
</feature>
<feature type="transmembrane region" description="Helical" evidence="3">
    <location>
        <begin position="4232"/>
        <end position="4253"/>
    </location>
</feature>